<evidence type="ECO:0000313" key="7">
    <source>
        <dbReference type="EMBL" id="MDC7685081.1"/>
    </source>
</evidence>
<keyword evidence="6" id="KW-0732">Signal</keyword>
<feature type="signal peptide" evidence="6">
    <location>
        <begin position="1"/>
        <end position="26"/>
    </location>
</feature>
<organism evidence="7 8">
    <name type="scientific">Asticcacaulis aquaticus</name>
    <dbReference type="NCBI Taxonomy" id="2984212"/>
    <lineage>
        <taxon>Bacteria</taxon>
        <taxon>Pseudomonadati</taxon>
        <taxon>Pseudomonadota</taxon>
        <taxon>Alphaproteobacteria</taxon>
        <taxon>Caulobacterales</taxon>
        <taxon>Caulobacteraceae</taxon>
        <taxon>Asticcacaulis</taxon>
    </lineage>
</organism>
<sequence length="345" mass="38193">MSTRRTLLHMAAALAVPSTLTTSLVAQDTAPLTLPDMPLHDPWIVADAAPRTYYLYTSNRERMSGQKGIGIMAYRSHDLIHWTKPSVVFTLPDTIWANAGAWAPEVHSWQGKYYLFVTLHNEQMPLPGSTSAKPLYRRGTVLGVADTPAGPFTLVRDGEPVASKDLMTLDGTLYVDPKGEPWMVFAHEWIQTGVGTMEALPLNADLSAKGPPKTLFKGSASPWAVPQQGTNVVTDGPELYRTSDGALMMLWSSWGKDGYIQTLARSKSGDLFGPWEQLPMLLDKGSGHGMLFKTFDGQLMLIVHRPFKNARGYLYEVRDTGMSIELIRQRTDLDFDKTPLAPFKP</sequence>
<keyword evidence="8" id="KW-1185">Reference proteome</keyword>
<proteinExistence type="inferred from homology"/>
<comment type="similarity">
    <text evidence="2 5">Belongs to the glycosyl hydrolase 43 family.</text>
</comment>
<dbReference type="CDD" id="cd08981">
    <property type="entry name" value="GH43_Bt1873-like"/>
    <property type="match status" value="1"/>
</dbReference>
<dbReference type="InterPro" id="IPR023296">
    <property type="entry name" value="Glyco_hydro_beta-prop_sf"/>
</dbReference>
<dbReference type="InterPro" id="IPR050727">
    <property type="entry name" value="GH43_arabinanases"/>
</dbReference>
<dbReference type="SUPFAM" id="SSF75005">
    <property type="entry name" value="Arabinanase/levansucrase/invertase"/>
    <property type="match status" value="1"/>
</dbReference>
<accession>A0ABT5HYC3</accession>
<dbReference type="GO" id="GO:0016787">
    <property type="term" value="F:hydrolase activity"/>
    <property type="evidence" value="ECO:0007669"/>
    <property type="project" value="UniProtKB-KW"/>
</dbReference>
<evidence type="ECO:0000256" key="5">
    <source>
        <dbReference type="RuleBase" id="RU361187"/>
    </source>
</evidence>
<evidence type="ECO:0000256" key="1">
    <source>
        <dbReference type="ARBA" id="ARBA00004834"/>
    </source>
</evidence>
<keyword evidence="3 5" id="KW-0378">Hydrolase</keyword>
<dbReference type="Proteomes" id="UP001214854">
    <property type="component" value="Unassembled WGS sequence"/>
</dbReference>
<evidence type="ECO:0000256" key="4">
    <source>
        <dbReference type="ARBA" id="ARBA00023295"/>
    </source>
</evidence>
<dbReference type="PANTHER" id="PTHR43301:SF3">
    <property type="entry name" value="ARABINAN ENDO-1,5-ALPHA-L-ARABINOSIDASE A-RELATED"/>
    <property type="match status" value="1"/>
</dbReference>
<evidence type="ECO:0000256" key="2">
    <source>
        <dbReference type="ARBA" id="ARBA00009865"/>
    </source>
</evidence>
<comment type="caution">
    <text evidence="7">The sequence shown here is derived from an EMBL/GenBank/DDBJ whole genome shotgun (WGS) entry which is preliminary data.</text>
</comment>
<dbReference type="RefSeq" id="WP_272749589.1">
    <property type="nucleotide sequence ID" value="NZ_JAQQKX010000020.1"/>
</dbReference>
<dbReference type="InterPro" id="IPR006710">
    <property type="entry name" value="Glyco_hydro_43"/>
</dbReference>
<dbReference type="Pfam" id="PF04616">
    <property type="entry name" value="Glyco_hydro_43"/>
    <property type="match status" value="1"/>
</dbReference>
<protein>
    <submittedName>
        <fullName evidence="7">Glycoside hydrolase family 43 protein</fullName>
    </submittedName>
</protein>
<reference evidence="7 8" key="1">
    <citation type="submission" date="2023-01" db="EMBL/GenBank/DDBJ databases">
        <title>Novel species of the genus Asticcacaulis isolated from rivers.</title>
        <authorList>
            <person name="Lu H."/>
        </authorList>
    </citation>
    <scope>NUCLEOTIDE SEQUENCE [LARGE SCALE GENOMIC DNA]</scope>
    <source>
        <strain evidence="7 8">BYS171W</strain>
    </source>
</reference>
<dbReference type="PANTHER" id="PTHR43301">
    <property type="entry name" value="ARABINAN ENDO-1,5-ALPHA-L-ARABINOSIDASE"/>
    <property type="match status" value="1"/>
</dbReference>
<name>A0ABT5HYC3_9CAUL</name>
<dbReference type="EMBL" id="JAQQKX010000020">
    <property type="protein sequence ID" value="MDC7685081.1"/>
    <property type="molecule type" value="Genomic_DNA"/>
</dbReference>
<gene>
    <name evidence="7" type="ORF">PQU92_17485</name>
</gene>
<evidence type="ECO:0000256" key="6">
    <source>
        <dbReference type="SAM" id="SignalP"/>
    </source>
</evidence>
<dbReference type="Gene3D" id="2.115.10.20">
    <property type="entry name" value="Glycosyl hydrolase domain, family 43"/>
    <property type="match status" value="1"/>
</dbReference>
<comment type="pathway">
    <text evidence="1">Glycan metabolism; L-arabinan degradation.</text>
</comment>
<keyword evidence="4 5" id="KW-0326">Glycosidase</keyword>
<evidence type="ECO:0000313" key="8">
    <source>
        <dbReference type="Proteomes" id="UP001214854"/>
    </source>
</evidence>
<feature type="chain" id="PRO_5045686225" evidence="6">
    <location>
        <begin position="27"/>
        <end position="345"/>
    </location>
</feature>
<evidence type="ECO:0000256" key="3">
    <source>
        <dbReference type="ARBA" id="ARBA00022801"/>
    </source>
</evidence>